<evidence type="ECO:0000256" key="5">
    <source>
        <dbReference type="ARBA" id="ARBA00023136"/>
    </source>
</evidence>
<proteinExistence type="predicted"/>
<evidence type="ECO:0000256" key="1">
    <source>
        <dbReference type="ARBA" id="ARBA00004651"/>
    </source>
</evidence>
<keyword evidence="4 6" id="KW-1133">Transmembrane helix</keyword>
<dbReference type="Pfam" id="PF08395">
    <property type="entry name" value="7tm_7"/>
    <property type="match status" value="1"/>
</dbReference>
<dbReference type="GO" id="GO:0005886">
    <property type="term" value="C:plasma membrane"/>
    <property type="evidence" value="ECO:0007669"/>
    <property type="project" value="UniProtKB-SubCell"/>
</dbReference>
<dbReference type="EMBL" id="OD596207">
    <property type="protein sequence ID" value="CAD7451534.1"/>
    <property type="molecule type" value="Genomic_DNA"/>
</dbReference>
<reference evidence="7" key="1">
    <citation type="submission" date="2020-11" db="EMBL/GenBank/DDBJ databases">
        <authorList>
            <person name="Tran Van P."/>
        </authorList>
    </citation>
    <scope>NUCLEOTIDE SEQUENCE</scope>
</reference>
<accession>A0A7R9FDF3</accession>
<dbReference type="InterPro" id="IPR013604">
    <property type="entry name" value="7TM_chemorcpt"/>
</dbReference>
<evidence type="ECO:0000256" key="6">
    <source>
        <dbReference type="SAM" id="Phobius"/>
    </source>
</evidence>
<keyword evidence="3 6" id="KW-0812">Transmembrane</keyword>
<dbReference type="GO" id="GO:0050909">
    <property type="term" value="P:sensory perception of taste"/>
    <property type="evidence" value="ECO:0007669"/>
    <property type="project" value="InterPro"/>
</dbReference>
<name>A0A7R9FDF3_9NEOP</name>
<gene>
    <name evidence="7" type="ORF">TBIB3V08_LOCUS13802</name>
</gene>
<evidence type="ECO:0000256" key="2">
    <source>
        <dbReference type="ARBA" id="ARBA00022475"/>
    </source>
</evidence>
<keyword evidence="2" id="KW-1003">Cell membrane</keyword>
<evidence type="ECO:0000313" key="7">
    <source>
        <dbReference type="EMBL" id="CAD7451534.1"/>
    </source>
</evidence>
<feature type="transmembrane region" description="Helical" evidence="6">
    <location>
        <begin position="110"/>
        <end position="129"/>
    </location>
</feature>
<dbReference type="AlphaFoldDB" id="A0A7R9FDF3"/>
<keyword evidence="5 6" id="KW-0472">Membrane</keyword>
<sequence>MFPAVQAHEVLDHLKELPLESLTVDQKIQVTSPSLLSVIQVTSPHWTISTHLIQVTSPHWTISTHLIQVNTGLSILTSGCLDVPVQVFTTQLMASPVQVSASGFCVVNKVTLVSVVMGVTMYFIILVQFSEDLKSYTEKFINMTTWDHPNC</sequence>
<comment type="subcellular location">
    <subcellularLocation>
        <location evidence="1">Cell membrane</location>
        <topology evidence="1">Multi-pass membrane protein</topology>
    </subcellularLocation>
</comment>
<organism evidence="7">
    <name type="scientific">Timema bartmani</name>
    <dbReference type="NCBI Taxonomy" id="61472"/>
    <lineage>
        <taxon>Eukaryota</taxon>
        <taxon>Metazoa</taxon>
        <taxon>Ecdysozoa</taxon>
        <taxon>Arthropoda</taxon>
        <taxon>Hexapoda</taxon>
        <taxon>Insecta</taxon>
        <taxon>Pterygota</taxon>
        <taxon>Neoptera</taxon>
        <taxon>Polyneoptera</taxon>
        <taxon>Phasmatodea</taxon>
        <taxon>Timematodea</taxon>
        <taxon>Timematoidea</taxon>
        <taxon>Timematidae</taxon>
        <taxon>Timema</taxon>
    </lineage>
</organism>
<evidence type="ECO:0000256" key="3">
    <source>
        <dbReference type="ARBA" id="ARBA00022692"/>
    </source>
</evidence>
<evidence type="ECO:0000256" key="4">
    <source>
        <dbReference type="ARBA" id="ARBA00022989"/>
    </source>
</evidence>
<protein>
    <submittedName>
        <fullName evidence="7">Uncharacterized protein</fullName>
    </submittedName>
</protein>